<name>A0A7J7HY17_CAMSI</name>
<proteinExistence type="predicted"/>
<keyword evidence="2" id="KW-1185">Reference proteome</keyword>
<organism evidence="1 2">
    <name type="scientific">Camellia sinensis</name>
    <name type="common">Tea plant</name>
    <name type="synonym">Thea sinensis</name>
    <dbReference type="NCBI Taxonomy" id="4442"/>
    <lineage>
        <taxon>Eukaryota</taxon>
        <taxon>Viridiplantae</taxon>
        <taxon>Streptophyta</taxon>
        <taxon>Embryophyta</taxon>
        <taxon>Tracheophyta</taxon>
        <taxon>Spermatophyta</taxon>
        <taxon>Magnoliopsida</taxon>
        <taxon>eudicotyledons</taxon>
        <taxon>Gunneridae</taxon>
        <taxon>Pentapetalae</taxon>
        <taxon>asterids</taxon>
        <taxon>Ericales</taxon>
        <taxon>Theaceae</taxon>
        <taxon>Camellia</taxon>
    </lineage>
</organism>
<dbReference type="Proteomes" id="UP000593564">
    <property type="component" value="Unassembled WGS sequence"/>
</dbReference>
<dbReference type="Pfam" id="PF05753">
    <property type="entry name" value="TRAP_beta"/>
    <property type="match status" value="1"/>
</dbReference>
<sequence>MLTCIIGSGALVSHAFELESEVQALFYGAPAIITFRIPTKAALQVYLVSYHPLITEAVILNRRMQINTRTPRLQAKSFLTLESFFIGLLDYSPSHSRYCSALIIFTATAFGQVFNEMHNIYLFCVLSKNSFSNMSESMLLSMYFLYINLYHIDYIYKGSSSPNKLFGVLLQFVKIIVSWEIDATQP</sequence>
<accession>A0A7J7HY17</accession>
<evidence type="ECO:0000313" key="2">
    <source>
        <dbReference type="Proteomes" id="UP000593564"/>
    </source>
</evidence>
<dbReference type="AlphaFoldDB" id="A0A7J7HY17"/>
<comment type="caution">
    <text evidence="1">The sequence shown here is derived from an EMBL/GenBank/DDBJ whole genome shotgun (WGS) entry which is preliminary data.</text>
</comment>
<protein>
    <submittedName>
        <fullName evidence="1">Uncharacterized protein</fullName>
    </submittedName>
</protein>
<reference evidence="2" key="1">
    <citation type="journal article" date="2020" name="Nat. Commun.">
        <title>Genome assembly of wild tea tree DASZ reveals pedigree and selection history of tea varieties.</title>
        <authorList>
            <person name="Zhang W."/>
            <person name="Zhang Y."/>
            <person name="Qiu H."/>
            <person name="Guo Y."/>
            <person name="Wan H."/>
            <person name="Zhang X."/>
            <person name="Scossa F."/>
            <person name="Alseekh S."/>
            <person name="Zhang Q."/>
            <person name="Wang P."/>
            <person name="Xu L."/>
            <person name="Schmidt M.H."/>
            <person name="Jia X."/>
            <person name="Li D."/>
            <person name="Zhu A."/>
            <person name="Guo F."/>
            <person name="Chen W."/>
            <person name="Ni D."/>
            <person name="Usadel B."/>
            <person name="Fernie A.R."/>
            <person name="Wen W."/>
        </authorList>
    </citation>
    <scope>NUCLEOTIDE SEQUENCE [LARGE SCALE GENOMIC DNA]</scope>
    <source>
        <strain evidence="2">cv. G240</strain>
    </source>
</reference>
<reference evidence="1 2" key="2">
    <citation type="submission" date="2020-07" db="EMBL/GenBank/DDBJ databases">
        <title>Genome assembly of wild tea tree DASZ reveals pedigree and selection history of tea varieties.</title>
        <authorList>
            <person name="Zhang W."/>
        </authorList>
    </citation>
    <scope>NUCLEOTIDE SEQUENCE [LARGE SCALE GENOMIC DNA]</scope>
    <source>
        <strain evidence="2">cv. G240</strain>
        <tissue evidence="1">Leaf</tissue>
    </source>
</reference>
<gene>
    <name evidence="1" type="ORF">HYC85_004958</name>
</gene>
<evidence type="ECO:0000313" key="1">
    <source>
        <dbReference type="EMBL" id="KAF5957733.1"/>
    </source>
</evidence>
<dbReference type="EMBL" id="JACBKZ010000002">
    <property type="protein sequence ID" value="KAF5957733.1"/>
    <property type="molecule type" value="Genomic_DNA"/>
</dbReference>